<accession>A0ABT1HNN8</accession>
<name>A0ABT1HNN8_STRSD</name>
<evidence type="ECO:0000313" key="3">
    <source>
        <dbReference type="Proteomes" id="UP001205311"/>
    </source>
</evidence>
<dbReference type="EMBL" id="JAMTCP010000003">
    <property type="protein sequence ID" value="MCP2257122.1"/>
    <property type="molecule type" value="Genomic_DNA"/>
</dbReference>
<evidence type="ECO:0000256" key="1">
    <source>
        <dbReference type="SAM" id="MobiDB-lite"/>
    </source>
</evidence>
<feature type="region of interest" description="Disordered" evidence="1">
    <location>
        <begin position="268"/>
        <end position="308"/>
    </location>
</feature>
<keyword evidence="3" id="KW-1185">Reference proteome</keyword>
<feature type="compositionally biased region" description="Polar residues" evidence="1">
    <location>
        <begin position="273"/>
        <end position="287"/>
    </location>
</feature>
<feature type="compositionally biased region" description="Polar residues" evidence="1">
    <location>
        <begin position="73"/>
        <end position="84"/>
    </location>
</feature>
<feature type="region of interest" description="Disordered" evidence="1">
    <location>
        <begin position="1"/>
        <end position="93"/>
    </location>
</feature>
<feature type="region of interest" description="Disordered" evidence="1">
    <location>
        <begin position="214"/>
        <end position="243"/>
    </location>
</feature>
<organism evidence="2 3">
    <name type="scientific">Streptoalloteichus tenebrarius (strain ATCC 17920 / DSM 40477 / JCM 4838 / CBS 697.72 / NBRC 16177 / NCIMB 11028 / NRRL B-12390 / A12253. 1 / ISP 5477)</name>
    <name type="common">Streptomyces tenebrarius</name>
    <dbReference type="NCBI Taxonomy" id="1933"/>
    <lineage>
        <taxon>Bacteria</taxon>
        <taxon>Bacillati</taxon>
        <taxon>Actinomycetota</taxon>
        <taxon>Actinomycetes</taxon>
        <taxon>Pseudonocardiales</taxon>
        <taxon>Pseudonocardiaceae</taxon>
        <taxon>Streptoalloteichus</taxon>
    </lineage>
</organism>
<dbReference type="Proteomes" id="UP001205311">
    <property type="component" value="Unassembled WGS sequence"/>
</dbReference>
<reference evidence="2 3" key="1">
    <citation type="submission" date="2022-06" db="EMBL/GenBank/DDBJ databases">
        <title>Genomic Encyclopedia of Archaeal and Bacterial Type Strains, Phase II (KMG-II): from individual species to whole genera.</title>
        <authorList>
            <person name="Goeker M."/>
        </authorList>
    </citation>
    <scope>NUCLEOTIDE SEQUENCE [LARGE SCALE GENOMIC DNA]</scope>
    <source>
        <strain evidence="2 3">DSM 40477</strain>
    </source>
</reference>
<comment type="caution">
    <text evidence="2">The sequence shown here is derived from an EMBL/GenBank/DDBJ whole genome shotgun (WGS) entry which is preliminary data.</text>
</comment>
<evidence type="ECO:0000313" key="2">
    <source>
        <dbReference type="EMBL" id="MCP2257122.1"/>
    </source>
</evidence>
<feature type="compositionally biased region" description="Basic residues" evidence="1">
    <location>
        <begin position="35"/>
        <end position="51"/>
    </location>
</feature>
<proteinExistence type="predicted"/>
<protein>
    <submittedName>
        <fullName evidence="2">Uncharacterized protein</fullName>
    </submittedName>
</protein>
<sequence length="308" mass="32983">MVGGGRGGWRESGPRCRRGCRAGVGPRTRVQNQPRRGRVRPHPAHPGRERRRGQELESTEIPTPAAGPAILSCSRTRPDSSQATKPGVITGADVNSHRQRGLGFRPAGLGNVRRLRHPGLKAWRAGVHPCASRARLSVPSGLRGWFPGLVFTCVESSILRRVQPFSASLARRGRDWSDESELDTSLSLGSVDDLVKHRWGAAWAVVPWTRTPKRASKLRGMRNSAPRRGASSPGTPHHAAGCSGMRKSTFARLANHVGAAAGRLRTERAASGVSATTANAIPHQNATGAPPQRAATGPIRSWLTGMVT</sequence>
<gene>
    <name evidence="2" type="ORF">LX15_000807</name>
</gene>